<proteinExistence type="predicted"/>
<name>A0A0K2UKS6_LEPSM</name>
<feature type="non-terminal residue" evidence="1">
    <location>
        <position position="1"/>
    </location>
</feature>
<evidence type="ECO:0000313" key="1">
    <source>
        <dbReference type="EMBL" id="CDW38517.1"/>
    </source>
</evidence>
<dbReference type="EMBL" id="HACA01021156">
    <property type="protein sequence ID" value="CDW38517.1"/>
    <property type="molecule type" value="Transcribed_RNA"/>
</dbReference>
<organism evidence="1">
    <name type="scientific">Lepeophtheirus salmonis</name>
    <name type="common">Salmon louse</name>
    <name type="synonym">Caligus salmonis</name>
    <dbReference type="NCBI Taxonomy" id="72036"/>
    <lineage>
        <taxon>Eukaryota</taxon>
        <taxon>Metazoa</taxon>
        <taxon>Ecdysozoa</taxon>
        <taxon>Arthropoda</taxon>
        <taxon>Crustacea</taxon>
        <taxon>Multicrustacea</taxon>
        <taxon>Hexanauplia</taxon>
        <taxon>Copepoda</taxon>
        <taxon>Siphonostomatoida</taxon>
        <taxon>Caligidae</taxon>
        <taxon>Lepeophtheirus</taxon>
    </lineage>
</organism>
<reference evidence="1" key="1">
    <citation type="submission" date="2014-05" db="EMBL/GenBank/DDBJ databases">
        <authorList>
            <person name="Chronopoulou M."/>
        </authorList>
    </citation>
    <scope>NUCLEOTIDE SEQUENCE</scope>
    <source>
        <tissue evidence="1">Whole organism</tissue>
    </source>
</reference>
<sequence>FPFHAWLRERNGQTVRWMIFYSFLSLNPTLARIYKCELFNFWLSFWRFV</sequence>
<dbReference type="AlphaFoldDB" id="A0A0K2UKS6"/>
<protein>
    <submittedName>
        <fullName evidence="1">Uncharacterized protein</fullName>
    </submittedName>
</protein>
<accession>A0A0K2UKS6</accession>